<keyword evidence="5" id="KW-1185">Reference proteome</keyword>
<dbReference type="GO" id="GO:0006508">
    <property type="term" value="P:proteolysis"/>
    <property type="evidence" value="ECO:0007669"/>
    <property type="project" value="UniProtKB-KW"/>
</dbReference>
<dbReference type="PANTHER" id="PTHR43270">
    <property type="entry name" value="BETA-ALA-HIS DIPEPTIDASE"/>
    <property type="match status" value="1"/>
</dbReference>
<dbReference type="EMBL" id="QBKN01000027">
    <property type="protein sequence ID" value="PTX41757.1"/>
    <property type="molecule type" value="Genomic_DNA"/>
</dbReference>
<reference evidence="4 5" key="1">
    <citation type="submission" date="2018-04" db="EMBL/GenBank/DDBJ databases">
        <title>Genomic Encyclopedia of Archaeal and Bacterial Type Strains, Phase II (KMG-II): from individual species to whole genera.</title>
        <authorList>
            <person name="Goeker M."/>
        </authorList>
    </citation>
    <scope>NUCLEOTIDE SEQUENCE [LARGE SCALE GENOMIC DNA]</scope>
    <source>
        <strain evidence="4 5">DSM 29329</strain>
    </source>
</reference>
<evidence type="ECO:0000256" key="2">
    <source>
        <dbReference type="ARBA" id="ARBA00022723"/>
    </source>
</evidence>
<dbReference type="InterPro" id="IPR002933">
    <property type="entry name" value="Peptidase_M20"/>
</dbReference>
<proteinExistence type="predicted"/>
<accession>A0A2T6AD68</accession>
<dbReference type="Gene3D" id="3.40.630.10">
    <property type="entry name" value="Zn peptidases"/>
    <property type="match status" value="1"/>
</dbReference>
<dbReference type="AlphaFoldDB" id="A0A2T6AD68"/>
<evidence type="ECO:0000313" key="4">
    <source>
        <dbReference type="EMBL" id="PTX41757.1"/>
    </source>
</evidence>
<keyword evidence="3" id="KW-0378">Hydrolase</keyword>
<keyword evidence="1" id="KW-0645">Protease</keyword>
<dbReference type="GO" id="GO:0046872">
    <property type="term" value="F:metal ion binding"/>
    <property type="evidence" value="ECO:0007669"/>
    <property type="project" value="UniProtKB-KW"/>
</dbReference>
<dbReference type="Gene3D" id="3.30.70.360">
    <property type="match status" value="1"/>
</dbReference>
<protein>
    <submittedName>
        <fullName evidence="4">Acetylornithine deacetylase/succinyl-diaminopimelate desuccinylase-like protein</fullName>
    </submittedName>
</protein>
<comment type="caution">
    <text evidence="4">The sequence shown here is derived from an EMBL/GenBank/DDBJ whole genome shotgun (WGS) entry which is preliminary data.</text>
</comment>
<evidence type="ECO:0000256" key="1">
    <source>
        <dbReference type="ARBA" id="ARBA00022670"/>
    </source>
</evidence>
<dbReference type="Proteomes" id="UP000244069">
    <property type="component" value="Unassembled WGS sequence"/>
</dbReference>
<keyword evidence="2" id="KW-0479">Metal-binding</keyword>
<dbReference type="GO" id="GO:0008233">
    <property type="term" value="F:peptidase activity"/>
    <property type="evidence" value="ECO:0007669"/>
    <property type="project" value="UniProtKB-KW"/>
</dbReference>
<evidence type="ECO:0000313" key="5">
    <source>
        <dbReference type="Proteomes" id="UP000244069"/>
    </source>
</evidence>
<dbReference type="PANTHER" id="PTHR43270:SF4">
    <property type="entry name" value="CARNOSINE DIPEPTIDASE 2, ISOFORM A"/>
    <property type="match status" value="1"/>
</dbReference>
<dbReference type="RefSeq" id="WP_107978190.1">
    <property type="nucleotide sequence ID" value="NZ_BMEZ01000025.1"/>
</dbReference>
<sequence>MKSAPAPLLDEALALTARWCAIPSHAGNRDAQGRQVADLISWLTDELGAEILAPLASPGPAPVIHARLDAGARHSVILYNMYDVMPADPEGWQVDPWTGGRARMADIGEVFIARGAENNKGPLAGMLTALRDLHRSGALDVNVEILLDGEEEQGSPTMRHYLAAADCPLPHCIGGLFPSLCEYGGGAPRLYLGFSGITKGRIHVAGGDWGGPRTAIHSSNAPWIANPARVLVDALSGFGGPVTGELGQVDLDAEALDLIAALARDFDPEAELQFRTSQRYTRPGDAETLLRHVLRTASLNISSLTTRPAGDTAVIPPEAEALFDLRTPPGLEAEPILATQHLRLEGTGVRLETGEIAPGVRFGACSPGATALRAAYSVTSEAPQIWPWAIGSAPGHAFAPHADSFLIGGAGRGGNAHGTDEFLTIEGFGRFIASVREWLLGMGKLP</sequence>
<gene>
    <name evidence="4" type="ORF">C8N44_12723</name>
</gene>
<dbReference type="InterPro" id="IPR051458">
    <property type="entry name" value="Cyt/Met_Dipeptidase"/>
</dbReference>
<name>A0A2T6AD68_9RHOB</name>
<evidence type="ECO:0000256" key="3">
    <source>
        <dbReference type="ARBA" id="ARBA00022801"/>
    </source>
</evidence>
<dbReference type="Pfam" id="PF01546">
    <property type="entry name" value="Peptidase_M20"/>
    <property type="match status" value="1"/>
</dbReference>
<dbReference type="SUPFAM" id="SSF53187">
    <property type="entry name" value="Zn-dependent exopeptidases"/>
    <property type="match status" value="1"/>
</dbReference>
<organism evidence="4 5">
    <name type="scientific">Allosediminivita pacifica</name>
    <dbReference type="NCBI Taxonomy" id="1267769"/>
    <lineage>
        <taxon>Bacteria</taxon>
        <taxon>Pseudomonadati</taxon>
        <taxon>Pseudomonadota</taxon>
        <taxon>Alphaproteobacteria</taxon>
        <taxon>Rhodobacterales</taxon>
        <taxon>Paracoccaceae</taxon>
        <taxon>Allosediminivita</taxon>
    </lineage>
</organism>